<keyword evidence="2" id="KW-1185">Reference proteome</keyword>
<sequence length="107" mass="11997">MKPLLATVHVASVSLSETMVVCVRPLTSVLQAVRSLVVRQCLAYKNTVVIPHPPDSPDPTSCDIFLFSKLTFWLKGCCFDTIEEIQEESREVLKTVMPEDFQGAWNN</sequence>
<protein>
    <submittedName>
        <fullName evidence="1">Uncharacterized protein</fullName>
    </submittedName>
</protein>
<dbReference type="GO" id="GO:0003676">
    <property type="term" value="F:nucleic acid binding"/>
    <property type="evidence" value="ECO:0007669"/>
    <property type="project" value="InterPro"/>
</dbReference>
<organism evidence="1 2">
    <name type="scientific">Chionoecetes opilio</name>
    <name type="common">Atlantic snow crab</name>
    <name type="synonym">Cancer opilio</name>
    <dbReference type="NCBI Taxonomy" id="41210"/>
    <lineage>
        <taxon>Eukaryota</taxon>
        <taxon>Metazoa</taxon>
        <taxon>Ecdysozoa</taxon>
        <taxon>Arthropoda</taxon>
        <taxon>Crustacea</taxon>
        <taxon>Multicrustacea</taxon>
        <taxon>Malacostraca</taxon>
        <taxon>Eumalacostraca</taxon>
        <taxon>Eucarida</taxon>
        <taxon>Decapoda</taxon>
        <taxon>Pleocyemata</taxon>
        <taxon>Brachyura</taxon>
        <taxon>Eubrachyura</taxon>
        <taxon>Majoidea</taxon>
        <taxon>Majidae</taxon>
        <taxon>Chionoecetes</taxon>
    </lineage>
</organism>
<accession>A0A8J4YAK2</accession>
<dbReference type="Gene3D" id="3.30.420.10">
    <property type="entry name" value="Ribonuclease H-like superfamily/Ribonuclease H"/>
    <property type="match status" value="1"/>
</dbReference>
<proteinExistence type="predicted"/>
<evidence type="ECO:0000313" key="2">
    <source>
        <dbReference type="Proteomes" id="UP000770661"/>
    </source>
</evidence>
<gene>
    <name evidence="1" type="ORF">GWK47_042101</name>
</gene>
<comment type="caution">
    <text evidence="1">The sequence shown here is derived from an EMBL/GenBank/DDBJ whole genome shotgun (WGS) entry which is preliminary data.</text>
</comment>
<dbReference type="Proteomes" id="UP000770661">
    <property type="component" value="Unassembled WGS sequence"/>
</dbReference>
<evidence type="ECO:0000313" key="1">
    <source>
        <dbReference type="EMBL" id="KAG0723717.1"/>
    </source>
</evidence>
<dbReference type="AlphaFoldDB" id="A0A8J4YAK2"/>
<dbReference type="InterPro" id="IPR036397">
    <property type="entry name" value="RNaseH_sf"/>
</dbReference>
<dbReference type="OrthoDB" id="10045204at2759"/>
<name>A0A8J4YAK2_CHIOP</name>
<dbReference type="EMBL" id="JACEEZ010007808">
    <property type="protein sequence ID" value="KAG0723717.1"/>
    <property type="molecule type" value="Genomic_DNA"/>
</dbReference>
<reference evidence="1" key="1">
    <citation type="submission" date="2020-07" db="EMBL/GenBank/DDBJ databases">
        <title>The High-quality genome of the commercially important snow crab, Chionoecetes opilio.</title>
        <authorList>
            <person name="Jeong J.-H."/>
            <person name="Ryu S."/>
        </authorList>
    </citation>
    <scope>NUCLEOTIDE SEQUENCE</scope>
    <source>
        <strain evidence="1">MADBK_172401_WGS</strain>
        <tissue evidence="1">Digestive gland</tissue>
    </source>
</reference>